<feature type="transmembrane region" description="Helical" evidence="7">
    <location>
        <begin position="122"/>
        <end position="140"/>
    </location>
</feature>
<feature type="transmembrane region" description="Helical" evidence="7">
    <location>
        <begin position="177"/>
        <end position="197"/>
    </location>
</feature>
<evidence type="ECO:0000256" key="6">
    <source>
        <dbReference type="ARBA" id="ARBA00023201"/>
    </source>
</evidence>
<dbReference type="PANTHER" id="PTHR30341:SF0">
    <property type="entry name" value="NA(+)_H(+) ANTIPORTER NHAA"/>
    <property type="match status" value="1"/>
</dbReference>
<keyword evidence="7" id="KW-0406">Ion transport</keyword>
<dbReference type="InterPro" id="IPR004670">
    <property type="entry name" value="NhaA"/>
</dbReference>
<evidence type="ECO:0000256" key="4">
    <source>
        <dbReference type="ARBA" id="ARBA00022989"/>
    </source>
</evidence>
<comment type="catalytic activity">
    <reaction evidence="7">
        <text>Na(+)(in) + 2 H(+)(out) = Na(+)(out) + 2 H(+)(in)</text>
        <dbReference type="Rhea" id="RHEA:29251"/>
        <dbReference type="ChEBI" id="CHEBI:15378"/>
        <dbReference type="ChEBI" id="CHEBI:29101"/>
    </reaction>
</comment>
<keyword evidence="7" id="KW-0915">Sodium</keyword>
<feature type="transmembrane region" description="Helical" evidence="7">
    <location>
        <begin position="12"/>
        <end position="31"/>
    </location>
</feature>
<dbReference type="KEGG" id="rvi:RVIR1_12490"/>
<dbReference type="AlphaFoldDB" id="A0A2Z5UVR6"/>
<comment type="similarity">
    <text evidence="7">Belongs to the NhaA Na(+)/H(+) (TC 2.A.33) antiporter family.</text>
</comment>
<dbReference type="GO" id="GO:0005886">
    <property type="term" value="C:plasma membrane"/>
    <property type="evidence" value="ECO:0007669"/>
    <property type="project" value="UniProtKB-SubCell"/>
</dbReference>
<dbReference type="Pfam" id="PF06965">
    <property type="entry name" value="Na_H_antiport_1"/>
    <property type="match status" value="1"/>
</dbReference>
<keyword evidence="9" id="KW-1185">Reference proteome</keyword>
<keyword evidence="4 7" id="KW-1133">Transmembrane helix</keyword>
<accession>A0A2Z5UVR6</accession>
<comment type="function">
    <text evidence="7">Na(+)/H(+) antiporter that extrudes sodium in exchange for external protons.</text>
</comment>
<keyword evidence="5 7" id="KW-0472">Membrane</keyword>
<dbReference type="Gene3D" id="1.20.1530.10">
    <property type="entry name" value="Na+/H+ antiporter like domain"/>
    <property type="match status" value="1"/>
</dbReference>
<evidence type="ECO:0000256" key="2">
    <source>
        <dbReference type="ARBA" id="ARBA00022475"/>
    </source>
</evidence>
<reference evidence="8 9" key="1">
    <citation type="submission" date="2017-03" db="EMBL/GenBank/DDBJ databases">
        <title>The genome sequence of Candidatus Rickettsiella viridis.</title>
        <authorList>
            <person name="Nikoh N."/>
            <person name="Tsuchida T."/>
            <person name="Yamaguchi K."/>
            <person name="Maeda T."/>
            <person name="Shigenobu S."/>
            <person name="Fukatsu T."/>
        </authorList>
    </citation>
    <scope>NUCLEOTIDE SEQUENCE [LARGE SCALE GENOMIC DNA]</scope>
    <source>
        <strain evidence="8 9">Ap-RA04</strain>
    </source>
</reference>
<evidence type="ECO:0000313" key="9">
    <source>
        <dbReference type="Proteomes" id="UP000282483"/>
    </source>
</evidence>
<comment type="subcellular location">
    <subcellularLocation>
        <location evidence="1">Cell inner membrane</location>
        <topology evidence="1">Multi-pass membrane protein</topology>
    </subcellularLocation>
    <subcellularLocation>
        <location evidence="7">Cell membrane</location>
        <topology evidence="7">Multi-pass membrane protein</topology>
    </subcellularLocation>
</comment>
<dbReference type="Proteomes" id="UP000282483">
    <property type="component" value="Chromosome"/>
</dbReference>
<feature type="transmembrane region" description="Helical" evidence="7">
    <location>
        <begin position="355"/>
        <end position="377"/>
    </location>
</feature>
<dbReference type="GO" id="GO:0006885">
    <property type="term" value="P:regulation of pH"/>
    <property type="evidence" value="ECO:0007669"/>
    <property type="project" value="UniProtKB-UniRule"/>
</dbReference>
<dbReference type="RefSeq" id="WP_126323248.1">
    <property type="nucleotide sequence ID" value="NZ_AP018005.1"/>
</dbReference>
<evidence type="ECO:0000256" key="3">
    <source>
        <dbReference type="ARBA" id="ARBA00022692"/>
    </source>
</evidence>
<keyword evidence="7" id="KW-0813">Transport</keyword>
<dbReference type="GO" id="GO:0015385">
    <property type="term" value="F:sodium:proton antiporter activity"/>
    <property type="evidence" value="ECO:0007669"/>
    <property type="project" value="UniProtKB-UniRule"/>
</dbReference>
<feature type="transmembrane region" description="Helical" evidence="7">
    <location>
        <begin position="51"/>
        <end position="71"/>
    </location>
</feature>
<dbReference type="InterPro" id="IPR023171">
    <property type="entry name" value="Na/H_antiporter_dom_sf"/>
</dbReference>
<feature type="transmembrane region" description="Helical" evidence="7">
    <location>
        <begin position="288"/>
        <end position="309"/>
    </location>
</feature>
<sequence>MRKLFNQFTQLQTAGGILLGIATLIALFLANSPLDTYYQNLLQLTLSLGNLHLSFLHFVNDGLMTIFFFLVSLEIKRELIQGELNSIDKALLPTMAAIGGMIVPALFYLLITHGHSEYTPGWAIPMATDIAFSLGVLSLLNKKIPNSLKIFLTALAIIDDLGAILVIAIFYTQQIGWLYLILAFACLIALIVLNYFNINRFLPYLLFALPLWLFILKSGVHATIAGVLFGLTIPLRSIKQQPSLLKKLEHQLHPWIAYAILPVFAFANAGLSFAGLHWNTLAHPLPLGIIAGLFLGKQFGILSASWLAVKAKWAKLPHQANWQHIYGTALICGIGFTMSLFIANLAFTANETSSLVRLGILSGSALSGILGYLMLFFNNTKPSKIEVR</sequence>
<organism evidence="8 9">
    <name type="scientific">Candidatus Rickettsiella viridis</name>
    <dbReference type="NCBI Taxonomy" id="676208"/>
    <lineage>
        <taxon>Bacteria</taxon>
        <taxon>Pseudomonadati</taxon>
        <taxon>Pseudomonadota</taxon>
        <taxon>Gammaproteobacteria</taxon>
        <taxon>Legionellales</taxon>
        <taxon>Coxiellaceae</taxon>
        <taxon>Rickettsiella</taxon>
    </lineage>
</organism>
<evidence type="ECO:0000313" key="8">
    <source>
        <dbReference type="EMBL" id="BBB15706.1"/>
    </source>
</evidence>
<feature type="transmembrane region" description="Helical" evidence="7">
    <location>
        <begin position="324"/>
        <end position="343"/>
    </location>
</feature>
<dbReference type="PANTHER" id="PTHR30341">
    <property type="entry name" value="SODIUM ION/PROTON ANTIPORTER NHAA-RELATED"/>
    <property type="match status" value="1"/>
</dbReference>
<feature type="transmembrane region" description="Helical" evidence="7">
    <location>
        <begin position="204"/>
        <end position="235"/>
    </location>
</feature>
<dbReference type="NCBIfam" id="TIGR00773">
    <property type="entry name" value="NhaA"/>
    <property type="match status" value="1"/>
</dbReference>
<keyword evidence="6 7" id="KW-0739">Sodium transport</keyword>
<feature type="transmembrane region" description="Helical" evidence="7">
    <location>
        <begin position="152"/>
        <end position="171"/>
    </location>
</feature>
<keyword evidence="2 7" id="KW-1003">Cell membrane</keyword>
<feature type="transmembrane region" description="Helical" evidence="7">
    <location>
        <begin position="255"/>
        <end position="276"/>
    </location>
</feature>
<keyword evidence="3 7" id="KW-0812">Transmembrane</keyword>
<name>A0A2Z5UVR6_9COXI</name>
<dbReference type="NCBIfam" id="NF007112">
    <property type="entry name" value="PRK09561.1"/>
    <property type="match status" value="1"/>
</dbReference>
<evidence type="ECO:0000256" key="1">
    <source>
        <dbReference type="ARBA" id="ARBA00004429"/>
    </source>
</evidence>
<protein>
    <recommendedName>
        <fullName evidence="7">Na(+)/H(+) antiporter NhaA</fullName>
    </recommendedName>
    <alternativeName>
        <fullName evidence="7">Sodium/proton antiporter NhaA</fullName>
    </alternativeName>
</protein>
<evidence type="ECO:0000256" key="5">
    <source>
        <dbReference type="ARBA" id="ARBA00023136"/>
    </source>
</evidence>
<dbReference type="NCBIfam" id="NF007111">
    <property type="entry name" value="PRK09560.1"/>
    <property type="match status" value="1"/>
</dbReference>
<feature type="transmembrane region" description="Helical" evidence="7">
    <location>
        <begin position="91"/>
        <end position="110"/>
    </location>
</feature>
<dbReference type="OrthoDB" id="9808135at2"/>
<proteinExistence type="inferred from homology"/>
<dbReference type="EMBL" id="AP018005">
    <property type="protein sequence ID" value="BBB15706.1"/>
    <property type="molecule type" value="Genomic_DNA"/>
</dbReference>
<gene>
    <name evidence="7 8" type="primary">nhaA</name>
    <name evidence="8" type="ORF">RVIR1_12490</name>
</gene>
<dbReference type="HAMAP" id="MF_01844">
    <property type="entry name" value="NhaA"/>
    <property type="match status" value="1"/>
</dbReference>
<evidence type="ECO:0000256" key="7">
    <source>
        <dbReference type="HAMAP-Rule" id="MF_01844"/>
    </source>
</evidence>
<keyword evidence="7" id="KW-0050">Antiport</keyword>